<accession>A0A3S0K316</accession>
<dbReference type="OrthoDB" id="2414439at2"/>
<feature type="transmembrane region" description="Helical" evidence="8">
    <location>
        <begin position="298"/>
        <end position="321"/>
    </location>
</feature>
<feature type="domain" description="Major facilitator superfamily (MFS) profile" evidence="9">
    <location>
        <begin position="42"/>
        <end position="491"/>
    </location>
</feature>
<proteinExistence type="predicted"/>
<dbReference type="InterPro" id="IPR036259">
    <property type="entry name" value="MFS_trans_sf"/>
</dbReference>
<reference evidence="10 11" key="1">
    <citation type="submission" date="2018-12" db="EMBL/GenBank/DDBJ databases">
        <authorList>
            <person name="Yang Y."/>
        </authorList>
    </citation>
    <scope>NUCLEOTIDE SEQUENCE [LARGE SCALE GENOMIC DNA]</scope>
    <source>
        <strain evidence="10 11">L-25-5w-1</strain>
    </source>
</reference>
<dbReference type="AlphaFoldDB" id="A0A3S0K316"/>
<evidence type="ECO:0000256" key="1">
    <source>
        <dbReference type="ARBA" id="ARBA00004651"/>
    </source>
</evidence>
<feature type="transmembrane region" description="Helical" evidence="8">
    <location>
        <begin position="78"/>
        <end position="96"/>
    </location>
</feature>
<comment type="subcellular location">
    <subcellularLocation>
        <location evidence="1">Cell membrane</location>
        <topology evidence="1">Multi-pass membrane protein</topology>
    </subcellularLocation>
</comment>
<evidence type="ECO:0000259" key="9">
    <source>
        <dbReference type="PROSITE" id="PS50850"/>
    </source>
</evidence>
<dbReference type="CDD" id="cd17321">
    <property type="entry name" value="MFS_MMR_MDR_like"/>
    <property type="match status" value="1"/>
</dbReference>
<dbReference type="PANTHER" id="PTHR42718">
    <property type="entry name" value="MAJOR FACILITATOR SUPERFAMILY MULTIDRUG TRANSPORTER MFSC"/>
    <property type="match status" value="1"/>
</dbReference>
<dbReference type="EMBL" id="RXMA01000015">
    <property type="protein sequence ID" value="RTR18311.1"/>
    <property type="molecule type" value="Genomic_DNA"/>
</dbReference>
<feature type="transmembrane region" description="Helical" evidence="8">
    <location>
        <begin position="108"/>
        <end position="127"/>
    </location>
</feature>
<gene>
    <name evidence="10" type="ORF">EJ903_15745</name>
</gene>
<keyword evidence="5 8" id="KW-1133">Transmembrane helix</keyword>
<keyword evidence="11" id="KW-1185">Reference proteome</keyword>
<organism evidence="10 11">
    <name type="scientific">Azospirillum griseum</name>
    <dbReference type="NCBI Taxonomy" id="2496639"/>
    <lineage>
        <taxon>Bacteria</taxon>
        <taxon>Pseudomonadati</taxon>
        <taxon>Pseudomonadota</taxon>
        <taxon>Alphaproteobacteria</taxon>
        <taxon>Rhodospirillales</taxon>
        <taxon>Azospirillaceae</taxon>
        <taxon>Azospirillum</taxon>
    </lineage>
</organism>
<feature type="transmembrane region" description="Helical" evidence="8">
    <location>
        <begin position="386"/>
        <end position="403"/>
    </location>
</feature>
<dbReference type="InterPro" id="IPR020846">
    <property type="entry name" value="MFS_dom"/>
</dbReference>
<evidence type="ECO:0000256" key="4">
    <source>
        <dbReference type="ARBA" id="ARBA00022692"/>
    </source>
</evidence>
<evidence type="ECO:0000256" key="8">
    <source>
        <dbReference type="SAM" id="Phobius"/>
    </source>
</evidence>
<feature type="transmembrane region" description="Helical" evidence="8">
    <location>
        <begin position="166"/>
        <end position="185"/>
    </location>
</feature>
<feature type="transmembrane region" description="Helical" evidence="8">
    <location>
        <begin position="465"/>
        <end position="483"/>
    </location>
</feature>
<dbReference type="PROSITE" id="PS50850">
    <property type="entry name" value="MFS"/>
    <property type="match status" value="1"/>
</dbReference>
<dbReference type="Gene3D" id="1.20.1250.20">
    <property type="entry name" value="MFS general substrate transporter like domains"/>
    <property type="match status" value="1"/>
</dbReference>
<evidence type="ECO:0000256" key="7">
    <source>
        <dbReference type="SAM" id="MobiDB-lite"/>
    </source>
</evidence>
<feature type="transmembrane region" description="Helical" evidence="8">
    <location>
        <begin position="233"/>
        <end position="252"/>
    </location>
</feature>
<evidence type="ECO:0000313" key="10">
    <source>
        <dbReference type="EMBL" id="RTR18311.1"/>
    </source>
</evidence>
<dbReference type="SUPFAM" id="SSF103473">
    <property type="entry name" value="MFS general substrate transporter"/>
    <property type="match status" value="1"/>
</dbReference>
<keyword evidence="6 8" id="KW-0472">Membrane</keyword>
<name>A0A3S0K316_9PROT</name>
<evidence type="ECO:0000256" key="2">
    <source>
        <dbReference type="ARBA" id="ARBA00022448"/>
    </source>
</evidence>
<feature type="transmembrane region" description="Helical" evidence="8">
    <location>
        <begin position="191"/>
        <end position="212"/>
    </location>
</feature>
<feature type="transmembrane region" description="Helical" evidence="8">
    <location>
        <begin position="433"/>
        <end position="453"/>
    </location>
</feature>
<dbReference type="RefSeq" id="WP_126617125.1">
    <property type="nucleotide sequence ID" value="NZ_JBHUCY010000021.1"/>
</dbReference>
<comment type="caution">
    <text evidence="10">The sequence shown here is derived from an EMBL/GenBank/DDBJ whole genome shotgun (WGS) entry which is preliminary data.</text>
</comment>
<feature type="transmembrane region" description="Helical" evidence="8">
    <location>
        <begin position="258"/>
        <end position="277"/>
    </location>
</feature>
<dbReference type="Pfam" id="PF07690">
    <property type="entry name" value="MFS_1"/>
    <property type="match status" value="1"/>
</dbReference>
<feature type="transmembrane region" description="Helical" evidence="8">
    <location>
        <begin position="133"/>
        <end position="154"/>
    </location>
</feature>
<dbReference type="Gene3D" id="1.20.1720.10">
    <property type="entry name" value="Multidrug resistance protein D"/>
    <property type="match status" value="1"/>
</dbReference>
<dbReference type="GO" id="GO:0005886">
    <property type="term" value="C:plasma membrane"/>
    <property type="evidence" value="ECO:0007669"/>
    <property type="project" value="UniProtKB-SubCell"/>
</dbReference>
<protein>
    <submittedName>
        <fullName evidence="10">MFS transporter</fullName>
    </submittedName>
</protein>
<feature type="transmembrane region" description="Helical" evidence="8">
    <location>
        <begin position="360"/>
        <end position="380"/>
    </location>
</feature>
<dbReference type="Proteomes" id="UP000277007">
    <property type="component" value="Unassembled WGS sequence"/>
</dbReference>
<feature type="region of interest" description="Disordered" evidence="7">
    <location>
        <begin position="1"/>
        <end position="33"/>
    </location>
</feature>
<feature type="transmembrane region" description="Helical" evidence="8">
    <location>
        <begin position="43"/>
        <end position="66"/>
    </location>
</feature>
<keyword evidence="3" id="KW-1003">Cell membrane</keyword>
<keyword evidence="2" id="KW-0813">Transport</keyword>
<dbReference type="PANTHER" id="PTHR42718:SF46">
    <property type="entry name" value="BLR6921 PROTEIN"/>
    <property type="match status" value="1"/>
</dbReference>
<evidence type="ECO:0000256" key="5">
    <source>
        <dbReference type="ARBA" id="ARBA00022989"/>
    </source>
</evidence>
<feature type="compositionally biased region" description="Low complexity" evidence="7">
    <location>
        <begin position="24"/>
        <end position="33"/>
    </location>
</feature>
<dbReference type="PRINTS" id="PR01036">
    <property type="entry name" value="TCRTETB"/>
</dbReference>
<evidence type="ECO:0000256" key="3">
    <source>
        <dbReference type="ARBA" id="ARBA00022475"/>
    </source>
</evidence>
<keyword evidence="4 8" id="KW-0812">Transmembrane</keyword>
<evidence type="ECO:0000256" key="6">
    <source>
        <dbReference type="ARBA" id="ARBA00023136"/>
    </source>
</evidence>
<evidence type="ECO:0000313" key="11">
    <source>
        <dbReference type="Proteomes" id="UP000277007"/>
    </source>
</evidence>
<feature type="transmembrane region" description="Helical" evidence="8">
    <location>
        <begin position="327"/>
        <end position="348"/>
    </location>
</feature>
<sequence>MTNSLNPPAPEGAATLNDTLRNDTSTNGTPAAAPTAATQTRALLALCLLTLLAALGASGANVALPTLAGAFGASFHDVQWVVLAYLLAITSLIVGAGRLGDRIGRRRLLLGGVALFTAASALCGLAPSLGVLVAARAVQGAGAAVMMALTIAMVGDSVAKARTGRAMGLLGTMSAIGTALGPSAGGGLLAVAGWPALFLVNAPLGLLAWGLARASLPADPPRPAGPRPAFDSAGTLLLALTLAAYALAMTVWRERFVPLGLGLLGAAVVGLALFLWVERRAAAPLLRLSLFRDRAFRASLAANALVSTVMMATLVVGPFFLSRALGLTEAMVGLVLASGPVVSALSGVPAGRLVDRFGAARMVSAGLVLAIVGAVALALLPGWFGVAGYVAAIALLTPGYQLFQAANNTAVMADVPADRRGVTSGLLTLSRNLGLVSGASLMGAVFTAVAGEATSAGAEAVADGMRITFLVAAGLVAVAWLWCSAKPRRGG</sequence>
<dbReference type="InterPro" id="IPR011701">
    <property type="entry name" value="MFS"/>
</dbReference>
<dbReference type="GO" id="GO:0022857">
    <property type="term" value="F:transmembrane transporter activity"/>
    <property type="evidence" value="ECO:0007669"/>
    <property type="project" value="InterPro"/>
</dbReference>